<dbReference type="AlphaFoldDB" id="A0A0R1YRA2"/>
<dbReference type="Gene3D" id="2.60.120.260">
    <property type="entry name" value="Galactose-binding domain-like"/>
    <property type="match status" value="1"/>
</dbReference>
<dbReference type="Gene3D" id="3.20.20.80">
    <property type="entry name" value="Glycosidases"/>
    <property type="match status" value="1"/>
</dbReference>
<evidence type="ECO:0000259" key="2">
    <source>
        <dbReference type="PROSITE" id="PS51175"/>
    </source>
</evidence>
<comment type="caution">
    <text evidence="3">The sequence shown here is derived from an EMBL/GenBank/DDBJ whole genome shotgun (WGS) entry which is preliminary data.</text>
</comment>
<proteinExistence type="predicted"/>
<name>A0A0R1YRA2_9LACO</name>
<dbReference type="InterPro" id="IPR017853">
    <property type="entry name" value="GH"/>
</dbReference>
<evidence type="ECO:0000313" key="4">
    <source>
        <dbReference type="Proteomes" id="UP000051010"/>
    </source>
</evidence>
<evidence type="ECO:0000256" key="1">
    <source>
        <dbReference type="SAM" id="MobiDB-lite"/>
    </source>
</evidence>
<dbReference type="SUPFAM" id="SSF49785">
    <property type="entry name" value="Galactose-binding domain-like"/>
    <property type="match status" value="1"/>
</dbReference>
<accession>A0A0R1YRA2</accession>
<dbReference type="InterPro" id="IPR005084">
    <property type="entry name" value="CBM6"/>
</dbReference>
<gene>
    <name evidence="3" type="ORF">FD47_GL002226</name>
</gene>
<feature type="region of interest" description="Disordered" evidence="1">
    <location>
        <begin position="77"/>
        <end position="99"/>
    </location>
</feature>
<evidence type="ECO:0000313" key="3">
    <source>
        <dbReference type="EMBL" id="KRM41788.1"/>
    </source>
</evidence>
<feature type="domain" description="CBM6" evidence="2">
    <location>
        <begin position="458"/>
        <end position="590"/>
    </location>
</feature>
<dbReference type="EMBL" id="AZFZ01000052">
    <property type="protein sequence ID" value="KRM41788.1"/>
    <property type="molecule type" value="Genomic_DNA"/>
</dbReference>
<organism evidence="3 4">
    <name type="scientific">Lentilactobacillus parafarraginis DSM 18390 = JCM 14109</name>
    <dbReference type="NCBI Taxonomy" id="1423786"/>
    <lineage>
        <taxon>Bacteria</taxon>
        <taxon>Bacillati</taxon>
        <taxon>Bacillota</taxon>
        <taxon>Bacilli</taxon>
        <taxon>Lactobacillales</taxon>
        <taxon>Lactobacillaceae</taxon>
        <taxon>Lentilactobacillus</taxon>
    </lineage>
</organism>
<protein>
    <submittedName>
        <fullName evidence="3">Beta-xylosidase</fullName>
    </submittedName>
</protein>
<dbReference type="PATRIC" id="fig|1423786.4.peg.2340"/>
<dbReference type="InterPro" id="IPR008979">
    <property type="entry name" value="Galactose-bd-like_sf"/>
</dbReference>
<sequence>MRGIIMTSKKLATILGMAVIAGGLAWGYANRASANAQQITISTTTPIRSTADHVASGGLYGLYDGNTPNADLLSPLKPKTFTQSPPDGGQIPNGEPGPGGDFLKVAPLAHKVGAKVIVRLPDIYPKWPYNYSNEQDWLNRVTKMVTQVKNSGNADDVYAFELWNEPNGTWQGVNGNGHDSGWGDFYQVWRDTYHTVKSIMPDTKIVGPSLNSWQPNYMKGFLTMARDSNTLPDIVSWHQWGAAAFPKQAADFEAMEDSLGIKQRPISINEYGEQQELAVPGQMIHYIQNFENVPTVDSADLAFWYNYGRMDNLLTDKQQQNGGYWLYKWYGDMSGQMDKTSTFASNGTLASVANTNKNSGRTSVIFGGVNGDTTVHVTGLSGKSANVTLSATPWYGVDTAVKAPTTLGKGTVAIKNGQISVPVKSMKAASGYQLVVEPGKSGQQAYRQTASQPTDNGIRVEAEDGTLSGNYTAISGSYASGNMFIGAKDHQVTAGSADFLTVKVPKAGHYLTTIGYANGGATATANVSINGHSQKAAVFENTTGWMTAVPNVHGTRQTMQYGDVSLKKGVNHVKIEALTNSAELDYILFTPIK</sequence>
<reference evidence="3 4" key="1">
    <citation type="journal article" date="2015" name="Genome Announc.">
        <title>Expanding the biotechnology potential of lactobacilli through comparative genomics of 213 strains and associated genera.</title>
        <authorList>
            <person name="Sun Z."/>
            <person name="Harris H.M."/>
            <person name="McCann A."/>
            <person name="Guo C."/>
            <person name="Argimon S."/>
            <person name="Zhang W."/>
            <person name="Yang X."/>
            <person name="Jeffery I.B."/>
            <person name="Cooney J.C."/>
            <person name="Kagawa T.F."/>
            <person name="Liu W."/>
            <person name="Song Y."/>
            <person name="Salvetti E."/>
            <person name="Wrobel A."/>
            <person name="Rasinkangas P."/>
            <person name="Parkhill J."/>
            <person name="Rea M.C."/>
            <person name="O'Sullivan O."/>
            <person name="Ritari J."/>
            <person name="Douillard F.P."/>
            <person name="Paul Ross R."/>
            <person name="Yang R."/>
            <person name="Briner A.E."/>
            <person name="Felis G.E."/>
            <person name="de Vos W.M."/>
            <person name="Barrangou R."/>
            <person name="Klaenhammer T.R."/>
            <person name="Caufield P.W."/>
            <person name="Cui Y."/>
            <person name="Zhang H."/>
            <person name="O'Toole P.W."/>
        </authorList>
    </citation>
    <scope>NUCLEOTIDE SEQUENCE [LARGE SCALE GENOMIC DNA]</scope>
    <source>
        <strain evidence="3 4">DSM 18390</strain>
    </source>
</reference>
<dbReference type="PROSITE" id="PS51175">
    <property type="entry name" value="CBM6"/>
    <property type="match status" value="1"/>
</dbReference>
<dbReference type="GO" id="GO:0030246">
    <property type="term" value="F:carbohydrate binding"/>
    <property type="evidence" value="ECO:0007669"/>
    <property type="project" value="InterPro"/>
</dbReference>
<dbReference type="Proteomes" id="UP000051010">
    <property type="component" value="Unassembled WGS sequence"/>
</dbReference>
<dbReference type="SUPFAM" id="SSF51445">
    <property type="entry name" value="(Trans)glycosidases"/>
    <property type="match status" value="1"/>
</dbReference>